<dbReference type="Gene3D" id="3.90.930.1">
    <property type="match status" value="1"/>
</dbReference>
<name>A0A2N9XGW0_9NEIS</name>
<dbReference type="Proteomes" id="UP000229970">
    <property type="component" value="Unassembled WGS sequence"/>
</dbReference>
<reference evidence="1 2" key="1">
    <citation type="journal article" date="2017" name="MBio">
        <title>Type VI secretion-mediated competition in the bee gut microbiome.</title>
        <authorList>
            <person name="Steele M.I."/>
            <person name="Kwong W.K."/>
            <person name="Powell J.E."/>
            <person name="Whiteley M."/>
            <person name="Moran N.A."/>
        </authorList>
    </citation>
    <scope>NUCLEOTIDE SEQUENCE [LARGE SCALE GENOMIC DNA]</scope>
    <source>
        <strain evidence="1 2">Ruf1-X</strain>
    </source>
</reference>
<dbReference type="RefSeq" id="WP_100139215.1">
    <property type="nucleotide sequence ID" value="NZ_MEIP01000015.1"/>
</dbReference>
<dbReference type="EMBL" id="MEIP01000015">
    <property type="protein sequence ID" value="PIT47565.1"/>
    <property type="molecule type" value="Genomic_DNA"/>
</dbReference>
<comment type="caution">
    <text evidence="1">The sequence shown here is derived from an EMBL/GenBank/DDBJ whole genome shotgun (WGS) entry which is preliminary data.</text>
</comment>
<organism evidence="1 2">
    <name type="scientific">Snodgrassella alvi</name>
    <dbReference type="NCBI Taxonomy" id="1196083"/>
    <lineage>
        <taxon>Bacteria</taxon>
        <taxon>Pseudomonadati</taxon>
        <taxon>Pseudomonadota</taxon>
        <taxon>Betaproteobacteria</taxon>
        <taxon>Neisseriales</taxon>
        <taxon>Neisseriaceae</taxon>
        <taxon>Snodgrassella</taxon>
    </lineage>
</organism>
<sequence>MVKKLIFTVTISLLAIYLSGVIITESINPLDIAQSLKVRTMGISPNVPFYETTRYEVGHIFQPLHNYPEYAPITLEQAENAPYRRNSPTTEIKIATVGDNYQIKERWNYRRKPQYILLNEEQLVSLKSIENGNHFFVLDDNLRLQPVTIEEAIMLPNYIKVVKEMGKIISIEKKPLVSIFKQEYQYRALSGKRQFFKKIHFSIDKKSIFSSLFSEYNENGKVLYYITRDAKDNVISKEIINPEGSKYYSETTLFNAQGEKTNIIYNAINGKNKNEHLDQNGNILEVTYDNDQFIGSPDFEEDERYQTLEIDSSKKYNIVDNLDPET</sequence>
<evidence type="ECO:0000313" key="1">
    <source>
        <dbReference type="EMBL" id="PIT47565.1"/>
    </source>
</evidence>
<evidence type="ECO:0000313" key="2">
    <source>
        <dbReference type="Proteomes" id="UP000229970"/>
    </source>
</evidence>
<protein>
    <submittedName>
        <fullName evidence="1">Uncharacterized protein</fullName>
    </submittedName>
</protein>
<accession>A0A2N9XGW0</accession>
<proteinExistence type="predicted"/>
<dbReference type="AlphaFoldDB" id="A0A2N9XGW0"/>
<gene>
    <name evidence="1" type="ORF">BHC46_06800</name>
</gene>